<dbReference type="Pfam" id="PF10604">
    <property type="entry name" value="Polyketide_cyc2"/>
    <property type="match status" value="1"/>
</dbReference>
<gene>
    <name evidence="1" type="ORF">GR206_02375</name>
</gene>
<evidence type="ECO:0000313" key="2">
    <source>
        <dbReference type="Proteomes" id="UP000468864"/>
    </source>
</evidence>
<dbReference type="Proteomes" id="UP000468864">
    <property type="component" value="Unassembled WGS sequence"/>
</dbReference>
<dbReference type="SUPFAM" id="SSF55961">
    <property type="entry name" value="Bet v1-like"/>
    <property type="match status" value="1"/>
</dbReference>
<reference evidence="1 2" key="1">
    <citation type="submission" date="2019-12" db="EMBL/GenBank/DDBJ databases">
        <title>Rhizobium genotypes associated with high levels of biological nitrogen fixation by grain legumes in a temperate-maritime cropping system.</title>
        <authorList>
            <person name="Maluk M."/>
            <person name="Francesc Ferrando Molina F."/>
            <person name="Lopez Del Egido L."/>
            <person name="Lafos M."/>
            <person name="Langarica-Fuentes A."/>
            <person name="Gebre Yohannes G."/>
            <person name="Young M.W."/>
            <person name="Martin P."/>
            <person name="Gantlett R."/>
            <person name="Kenicer G."/>
            <person name="Hawes C."/>
            <person name="Begg G.S."/>
            <person name="Quilliam R.S."/>
            <person name="Squire G.R."/>
            <person name="Poole P.S."/>
            <person name="Young P.W."/>
            <person name="Iannetta P.M."/>
            <person name="James E.K."/>
        </authorList>
    </citation>
    <scope>NUCLEOTIDE SEQUENCE [LARGE SCALE GENOMIC DNA]</scope>
    <source>
        <strain evidence="1 2">JHI2449</strain>
    </source>
</reference>
<dbReference type="InterPro" id="IPR019587">
    <property type="entry name" value="Polyketide_cyclase/dehydratase"/>
</dbReference>
<dbReference type="EMBL" id="WUEP01000001">
    <property type="protein sequence ID" value="NEH89889.1"/>
    <property type="molecule type" value="Genomic_DNA"/>
</dbReference>
<organism evidence="1 2">
    <name type="scientific">Rhizobium laguerreae</name>
    <dbReference type="NCBI Taxonomy" id="1076926"/>
    <lineage>
        <taxon>Bacteria</taxon>
        <taxon>Pseudomonadati</taxon>
        <taxon>Pseudomonadota</taxon>
        <taxon>Alphaproteobacteria</taxon>
        <taxon>Hyphomicrobiales</taxon>
        <taxon>Rhizobiaceae</taxon>
        <taxon>Rhizobium/Agrobacterium group</taxon>
        <taxon>Rhizobium</taxon>
    </lineage>
</organism>
<sequence>MFEAIRWPEDMKPSRSPIHFTNELEIAASPETIWSLLTDPKVWPEFYPGVSQVDLRDGHTRLQSGTHFETNLAGKDVEASVLEFEPMTRIAWGGGPKASKESRAYHAWIITPTLKGCHLWTEETMQGPLWLELAKDAPDIFWRTHEKLLEDLAKVALKRQSSALR</sequence>
<dbReference type="AlphaFoldDB" id="A0A6N9Z9Z8"/>
<proteinExistence type="predicted"/>
<dbReference type="Gene3D" id="3.30.530.20">
    <property type="match status" value="1"/>
</dbReference>
<protein>
    <submittedName>
        <fullName evidence="1">SRPBCC domain-containing protein</fullName>
    </submittedName>
</protein>
<accession>A0A6N9Z9Z8</accession>
<comment type="caution">
    <text evidence="1">The sequence shown here is derived from an EMBL/GenBank/DDBJ whole genome shotgun (WGS) entry which is preliminary data.</text>
</comment>
<evidence type="ECO:0000313" key="1">
    <source>
        <dbReference type="EMBL" id="NEH89889.1"/>
    </source>
</evidence>
<dbReference type="CDD" id="cd07822">
    <property type="entry name" value="SRPBCC_4"/>
    <property type="match status" value="1"/>
</dbReference>
<dbReference type="InterPro" id="IPR023393">
    <property type="entry name" value="START-like_dom_sf"/>
</dbReference>
<name>A0A6N9Z9Z8_9HYPH</name>
<dbReference type="RefSeq" id="WP_163873551.1">
    <property type="nucleotide sequence ID" value="NZ_WUEP01000001.1"/>
</dbReference>